<dbReference type="PANTHER" id="PTHR13344">
    <property type="entry name" value="NADH-UBIQUINONE OXIDOREDUCTASE"/>
    <property type="match status" value="1"/>
</dbReference>
<keyword evidence="3 9" id="KW-0813">Transport</keyword>
<dbReference type="GO" id="GO:0005743">
    <property type="term" value="C:mitochondrial inner membrane"/>
    <property type="evidence" value="ECO:0007669"/>
    <property type="project" value="UniProtKB-SubCell"/>
</dbReference>
<dbReference type="InterPro" id="IPR016680">
    <property type="entry name" value="NDUFA8"/>
</dbReference>
<sequence>MLNSDIFVGGKQWENTEENKLPNNIPEVDEVGATSAPLLSASYYIGDKCKPFNDDFMQCKNENNGGELNCLKEGRRVTRCAISVLKDINKYCFDEFKLHYDCLEQNNQYFNRCRSSEHLLSKCVLTNLNLKKVVPGVKDQIQDKQYPIYKTDSNDIKQVQQFLKSKETNSN</sequence>
<dbReference type="AlphaFoldDB" id="A0A9W4X816"/>
<comment type="subcellular location">
    <subcellularLocation>
        <location evidence="9">Mitochondrion inner membrane</location>
    </subcellularLocation>
</comment>
<evidence type="ECO:0000313" key="11">
    <source>
        <dbReference type="Proteomes" id="UP001152885"/>
    </source>
</evidence>
<evidence type="ECO:0000256" key="7">
    <source>
        <dbReference type="ARBA" id="ARBA00023128"/>
    </source>
</evidence>
<keyword evidence="5" id="KW-0677">Repeat</keyword>
<keyword evidence="6 9" id="KW-0249">Electron transport</keyword>
<evidence type="ECO:0000313" key="10">
    <source>
        <dbReference type="EMBL" id="CAI5755533.1"/>
    </source>
</evidence>
<reference evidence="10" key="1">
    <citation type="submission" date="2022-12" db="EMBL/GenBank/DDBJ databases">
        <authorList>
            <person name="Brejova B."/>
        </authorList>
    </citation>
    <scope>NUCLEOTIDE SEQUENCE</scope>
</reference>
<dbReference type="EMBL" id="CANTUO010000001">
    <property type="protein sequence ID" value="CAI5755533.1"/>
    <property type="molecule type" value="Genomic_DNA"/>
</dbReference>
<organism evidence="10 11">
    <name type="scientific">Candida verbasci</name>
    <dbReference type="NCBI Taxonomy" id="1227364"/>
    <lineage>
        <taxon>Eukaryota</taxon>
        <taxon>Fungi</taxon>
        <taxon>Dikarya</taxon>
        <taxon>Ascomycota</taxon>
        <taxon>Saccharomycotina</taxon>
        <taxon>Pichiomycetes</taxon>
        <taxon>Debaryomycetaceae</taxon>
        <taxon>Candida/Lodderomyces clade</taxon>
        <taxon>Candida</taxon>
    </lineage>
</organism>
<keyword evidence="11" id="KW-1185">Reference proteome</keyword>
<evidence type="ECO:0000256" key="9">
    <source>
        <dbReference type="PIRNR" id="PIRNR017016"/>
    </source>
</evidence>
<keyword evidence="8" id="KW-1015">Disulfide bond</keyword>
<keyword evidence="9" id="KW-0999">Mitochondrion inner membrane</keyword>
<name>A0A9W4X816_9ASCO</name>
<evidence type="ECO:0000256" key="5">
    <source>
        <dbReference type="ARBA" id="ARBA00022737"/>
    </source>
</evidence>
<evidence type="ECO:0000256" key="1">
    <source>
        <dbReference type="ARBA" id="ARBA00003195"/>
    </source>
</evidence>
<keyword evidence="4 9" id="KW-0679">Respiratory chain</keyword>
<dbReference type="OrthoDB" id="276296at2759"/>
<dbReference type="PROSITE" id="PS51808">
    <property type="entry name" value="CHCH"/>
    <property type="match status" value="1"/>
</dbReference>
<keyword evidence="7 9" id="KW-0496">Mitochondrion</keyword>
<proteinExistence type="inferred from homology"/>
<dbReference type="GO" id="GO:0006120">
    <property type="term" value="P:mitochondrial electron transport, NADH to ubiquinone"/>
    <property type="evidence" value="ECO:0007669"/>
    <property type="project" value="InterPro"/>
</dbReference>
<comment type="caution">
    <text evidence="10">The sequence shown here is derived from an EMBL/GenBank/DDBJ whole genome shotgun (WGS) entry which is preliminary data.</text>
</comment>
<evidence type="ECO:0000256" key="8">
    <source>
        <dbReference type="ARBA" id="ARBA00023157"/>
    </source>
</evidence>
<keyword evidence="9" id="KW-0472">Membrane</keyword>
<evidence type="ECO:0000256" key="3">
    <source>
        <dbReference type="ARBA" id="ARBA00022448"/>
    </source>
</evidence>
<evidence type="ECO:0000256" key="6">
    <source>
        <dbReference type="ARBA" id="ARBA00022982"/>
    </source>
</evidence>
<evidence type="ECO:0000256" key="4">
    <source>
        <dbReference type="ARBA" id="ARBA00022660"/>
    </source>
</evidence>
<dbReference type="PIRSF" id="PIRSF017016">
    <property type="entry name" value="NDUA8"/>
    <property type="match status" value="1"/>
</dbReference>
<accession>A0A9W4X816</accession>
<gene>
    <name evidence="10" type="ORF">CANVERA_P0049</name>
</gene>
<comment type="function">
    <text evidence="1 9">Accessory subunit of the mitochondrial membrane respiratory chain NADH dehydrogenase (Complex I), that is believed not to be involved in catalysis. Complex I functions in the transfer of electrons from NADH to the respiratory chain. The immediate electron acceptor for the enzyme is believed to be ubiquinone.</text>
</comment>
<evidence type="ECO:0000256" key="2">
    <source>
        <dbReference type="ARBA" id="ARBA00010705"/>
    </source>
</evidence>
<dbReference type="Proteomes" id="UP001152885">
    <property type="component" value="Unassembled WGS sequence"/>
</dbReference>
<dbReference type="PANTHER" id="PTHR13344:SF0">
    <property type="entry name" value="NADH DEHYDROGENASE [UBIQUINONE] 1 ALPHA SUBCOMPLEX SUBUNIT 8"/>
    <property type="match status" value="1"/>
</dbReference>
<protein>
    <recommendedName>
        <fullName evidence="9">NADH-ubiquinone oxidoreductase</fullName>
    </recommendedName>
</protein>
<comment type="similarity">
    <text evidence="2 9">Belongs to the complex I NDUFA8 subunit family.</text>
</comment>